<evidence type="ECO:0000313" key="11">
    <source>
        <dbReference type="EMBL" id="ADE12209.1"/>
    </source>
</evidence>
<dbReference type="PANTHER" id="PTHR35893">
    <property type="entry name" value="INNER MEMBRANE PROTEIN-RELATED"/>
    <property type="match status" value="1"/>
</dbReference>
<keyword evidence="6" id="KW-1133">Transmembrane helix</keyword>
<dbReference type="AlphaFoldDB" id="D5CTC3"/>
<dbReference type="Pfam" id="PF19029">
    <property type="entry name" value="DUF883_C"/>
    <property type="match status" value="1"/>
</dbReference>
<dbReference type="InterPro" id="IPR043605">
    <property type="entry name" value="DUF883_C"/>
</dbReference>
<dbReference type="Proteomes" id="UP000001625">
    <property type="component" value="Chromosome"/>
</dbReference>
<keyword evidence="7" id="KW-0472">Membrane</keyword>
<dbReference type="GO" id="GO:0005886">
    <property type="term" value="C:plasma membrane"/>
    <property type="evidence" value="ECO:0007669"/>
    <property type="project" value="UniProtKB-SubCell"/>
</dbReference>
<feature type="domain" description="DUF883" evidence="10">
    <location>
        <begin position="79"/>
        <end position="107"/>
    </location>
</feature>
<gene>
    <name evidence="11" type="ordered locus">Slit_1980</name>
</gene>
<comment type="subcellular location">
    <subcellularLocation>
        <location evidence="1">Cell inner membrane</location>
        <topology evidence="1">Single-pass membrane protein</topology>
    </subcellularLocation>
</comment>
<dbReference type="PANTHER" id="PTHR35893:SF3">
    <property type="entry name" value="INNER MEMBRANE PROTEIN"/>
    <property type="match status" value="1"/>
</dbReference>
<dbReference type="OrthoDB" id="9181874at2"/>
<dbReference type="EMBL" id="CP001965">
    <property type="protein sequence ID" value="ADE12209.1"/>
    <property type="molecule type" value="Genomic_DNA"/>
</dbReference>
<evidence type="ECO:0000256" key="4">
    <source>
        <dbReference type="ARBA" id="ARBA00022519"/>
    </source>
</evidence>
<evidence type="ECO:0000256" key="8">
    <source>
        <dbReference type="SAM" id="Coils"/>
    </source>
</evidence>
<accession>D5CTC3</accession>
<evidence type="ECO:0000259" key="10">
    <source>
        <dbReference type="Pfam" id="PF19029"/>
    </source>
</evidence>
<dbReference type="KEGG" id="slt:Slit_1980"/>
<evidence type="ECO:0000256" key="3">
    <source>
        <dbReference type="ARBA" id="ARBA00022475"/>
    </source>
</evidence>
<keyword evidence="3" id="KW-1003">Cell membrane</keyword>
<evidence type="ECO:0008006" key="13">
    <source>
        <dbReference type="Google" id="ProtNLM"/>
    </source>
</evidence>
<keyword evidence="4" id="KW-0997">Cell inner membrane</keyword>
<organism evidence="11 12">
    <name type="scientific">Sideroxydans lithotrophicus (strain ES-1)</name>
    <dbReference type="NCBI Taxonomy" id="580332"/>
    <lineage>
        <taxon>Bacteria</taxon>
        <taxon>Pseudomonadati</taxon>
        <taxon>Pseudomonadota</taxon>
        <taxon>Betaproteobacteria</taxon>
        <taxon>Nitrosomonadales</taxon>
        <taxon>Gallionellaceae</taxon>
        <taxon>Sideroxydans</taxon>
    </lineage>
</organism>
<dbReference type="HOGENOM" id="CLU_132623_0_2_4"/>
<protein>
    <recommendedName>
        <fullName evidence="13">DUF883 domain-containing protein</fullName>
    </recommendedName>
</protein>
<keyword evidence="5" id="KW-0812">Transmembrane</keyword>
<dbReference type="STRING" id="580332.Slit_1980"/>
<dbReference type="eggNOG" id="COG4575">
    <property type="taxonomic scope" value="Bacteria"/>
</dbReference>
<evidence type="ECO:0000256" key="1">
    <source>
        <dbReference type="ARBA" id="ARBA00004377"/>
    </source>
</evidence>
<evidence type="ECO:0000313" key="12">
    <source>
        <dbReference type="Proteomes" id="UP000001625"/>
    </source>
</evidence>
<sequence>MSARSVSAGNGISNEKLMHDMRAVVTDAEELLRATAGQAGEKVAAARERIQANIAVAKDKLIDAEHAMAEKTKQAAKATDEYVHENPWKAVGIAAGVGLVVGMLISRGR</sequence>
<keyword evidence="12" id="KW-1185">Reference proteome</keyword>
<evidence type="ECO:0000256" key="5">
    <source>
        <dbReference type="ARBA" id="ARBA00022692"/>
    </source>
</evidence>
<dbReference type="GO" id="GO:0043022">
    <property type="term" value="F:ribosome binding"/>
    <property type="evidence" value="ECO:0007669"/>
    <property type="project" value="InterPro"/>
</dbReference>
<evidence type="ECO:0000256" key="2">
    <source>
        <dbReference type="ARBA" id="ARBA00010423"/>
    </source>
</evidence>
<feature type="coiled-coil region" evidence="8">
    <location>
        <begin position="47"/>
        <end position="81"/>
    </location>
</feature>
<keyword evidence="8" id="KW-0175">Coiled coil</keyword>
<evidence type="ECO:0000256" key="7">
    <source>
        <dbReference type="ARBA" id="ARBA00023136"/>
    </source>
</evidence>
<feature type="domain" description="DUF883" evidence="9">
    <location>
        <begin position="15"/>
        <end position="65"/>
    </location>
</feature>
<proteinExistence type="inferred from homology"/>
<dbReference type="InterPro" id="IPR043604">
    <property type="entry name" value="DUF883_N"/>
</dbReference>
<dbReference type="InterPro" id="IPR010279">
    <property type="entry name" value="YqjD/ElaB"/>
</dbReference>
<dbReference type="RefSeq" id="WP_013030107.1">
    <property type="nucleotide sequence ID" value="NC_013959.1"/>
</dbReference>
<name>D5CTC3_SIDLE</name>
<evidence type="ECO:0000259" key="9">
    <source>
        <dbReference type="Pfam" id="PF05957"/>
    </source>
</evidence>
<comment type="similarity">
    <text evidence="2">Belongs to the ElaB/YgaM/YqjD family.</text>
</comment>
<evidence type="ECO:0000256" key="6">
    <source>
        <dbReference type="ARBA" id="ARBA00022989"/>
    </source>
</evidence>
<dbReference type="Pfam" id="PF05957">
    <property type="entry name" value="DUF883"/>
    <property type="match status" value="1"/>
</dbReference>
<reference evidence="11 12" key="1">
    <citation type="submission" date="2010-03" db="EMBL/GenBank/DDBJ databases">
        <title>Complete sequence of Sideroxydans lithotrophicus ES-1.</title>
        <authorList>
            <consortium name="US DOE Joint Genome Institute"/>
            <person name="Lucas S."/>
            <person name="Copeland A."/>
            <person name="Lapidus A."/>
            <person name="Cheng J.-F."/>
            <person name="Bruce D."/>
            <person name="Goodwin L."/>
            <person name="Pitluck S."/>
            <person name="Munk A.C."/>
            <person name="Detter J.C."/>
            <person name="Han C."/>
            <person name="Tapia R."/>
            <person name="Larimer F."/>
            <person name="Land M."/>
            <person name="Hauser L."/>
            <person name="Kyrpides N."/>
            <person name="Ivanova N."/>
            <person name="Emerson D."/>
            <person name="Woyke T."/>
        </authorList>
    </citation>
    <scope>NUCLEOTIDE SEQUENCE [LARGE SCALE GENOMIC DNA]</scope>
    <source>
        <strain evidence="11 12">ES-1</strain>
    </source>
</reference>